<evidence type="ECO:0000313" key="3">
    <source>
        <dbReference type="Proteomes" id="UP000244005"/>
    </source>
</evidence>
<evidence type="ECO:0000313" key="2">
    <source>
        <dbReference type="EMBL" id="PTQ49152.1"/>
    </source>
</evidence>
<dbReference type="Proteomes" id="UP000244005">
    <property type="component" value="Unassembled WGS sequence"/>
</dbReference>
<reference evidence="3" key="1">
    <citation type="journal article" date="2017" name="Cell">
        <title>Insights into land plant evolution garnered from the Marchantia polymorpha genome.</title>
        <authorList>
            <person name="Bowman J.L."/>
            <person name="Kohchi T."/>
            <person name="Yamato K.T."/>
            <person name="Jenkins J."/>
            <person name="Shu S."/>
            <person name="Ishizaki K."/>
            <person name="Yamaoka S."/>
            <person name="Nishihama R."/>
            <person name="Nakamura Y."/>
            <person name="Berger F."/>
            <person name="Adam C."/>
            <person name="Aki S.S."/>
            <person name="Althoff F."/>
            <person name="Araki T."/>
            <person name="Arteaga-Vazquez M.A."/>
            <person name="Balasubrmanian S."/>
            <person name="Barry K."/>
            <person name="Bauer D."/>
            <person name="Boehm C.R."/>
            <person name="Briginshaw L."/>
            <person name="Caballero-Perez J."/>
            <person name="Catarino B."/>
            <person name="Chen F."/>
            <person name="Chiyoda S."/>
            <person name="Chovatia M."/>
            <person name="Davies K.M."/>
            <person name="Delmans M."/>
            <person name="Demura T."/>
            <person name="Dierschke T."/>
            <person name="Dolan L."/>
            <person name="Dorantes-Acosta A.E."/>
            <person name="Eklund D.M."/>
            <person name="Florent S.N."/>
            <person name="Flores-Sandoval E."/>
            <person name="Fujiyama A."/>
            <person name="Fukuzawa H."/>
            <person name="Galik B."/>
            <person name="Grimanelli D."/>
            <person name="Grimwood J."/>
            <person name="Grossniklaus U."/>
            <person name="Hamada T."/>
            <person name="Haseloff J."/>
            <person name="Hetherington A.J."/>
            <person name="Higo A."/>
            <person name="Hirakawa Y."/>
            <person name="Hundley H.N."/>
            <person name="Ikeda Y."/>
            <person name="Inoue K."/>
            <person name="Inoue S.I."/>
            <person name="Ishida S."/>
            <person name="Jia Q."/>
            <person name="Kakita M."/>
            <person name="Kanazawa T."/>
            <person name="Kawai Y."/>
            <person name="Kawashima T."/>
            <person name="Kennedy M."/>
            <person name="Kinose K."/>
            <person name="Kinoshita T."/>
            <person name="Kohara Y."/>
            <person name="Koide E."/>
            <person name="Komatsu K."/>
            <person name="Kopischke S."/>
            <person name="Kubo M."/>
            <person name="Kyozuka J."/>
            <person name="Lagercrantz U."/>
            <person name="Lin S.S."/>
            <person name="Lindquist E."/>
            <person name="Lipzen A.M."/>
            <person name="Lu C.W."/>
            <person name="De Luna E."/>
            <person name="Martienssen R.A."/>
            <person name="Minamino N."/>
            <person name="Mizutani M."/>
            <person name="Mizutani M."/>
            <person name="Mochizuki N."/>
            <person name="Monte I."/>
            <person name="Mosher R."/>
            <person name="Nagasaki H."/>
            <person name="Nakagami H."/>
            <person name="Naramoto S."/>
            <person name="Nishitani K."/>
            <person name="Ohtani M."/>
            <person name="Okamoto T."/>
            <person name="Okumura M."/>
            <person name="Phillips J."/>
            <person name="Pollak B."/>
            <person name="Reinders A."/>
            <person name="Rovekamp M."/>
            <person name="Sano R."/>
            <person name="Sawa S."/>
            <person name="Schmid M.W."/>
            <person name="Shirakawa M."/>
            <person name="Solano R."/>
            <person name="Spunde A."/>
            <person name="Suetsugu N."/>
            <person name="Sugano S."/>
            <person name="Sugiyama A."/>
            <person name="Sun R."/>
            <person name="Suzuki Y."/>
            <person name="Takenaka M."/>
            <person name="Takezawa D."/>
            <person name="Tomogane H."/>
            <person name="Tsuzuki M."/>
            <person name="Ueda T."/>
            <person name="Umeda M."/>
            <person name="Ward J.M."/>
            <person name="Watanabe Y."/>
            <person name="Yazaki K."/>
            <person name="Yokoyama R."/>
            <person name="Yoshitake Y."/>
            <person name="Yotsui I."/>
            <person name="Zachgo S."/>
            <person name="Schmutz J."/>
        </authorList>
    </citation>
    <scope>NUCLEOTIDE SEQUENCE [LARGE SCALE GENOMIC DNA]</scope>
    <source>
        <strain evidence="3">Tak-1</strain>
    </source>
</reference>
<accession>A0A2R6XSS4</accession>
<sequence>MKGKRVDSIEVGNGDLEGWGLANSRGLGLGLESKRRGARGARGARGQGRADSRRSPSFHDGSPSRLWVRGPDQKIWACIALLLLLRPRACRRRSALNEHARRRRRERPKAPHAPFHYYLAQALSKTDRFDNLSIDLASLFAASLRDAMRDMALLHFCCQQQTVPEKGTNLPKAAAVDAIHAPFLSACRGSSSEREHI</sequence>
<dbReference type="Gramene" id="Mp7g10360.1">
    <property type="protein sequence ID" value="Mp7g10360.1.cds1"/>
    <property type="gene ID" value="Mp7g10360"/>
</dbReference>
<keyword evidence="3" id="KW-1185">Reference proteome</keyword>
<dbReference type="AlphaFoldDB" id="A0A2R6XSS4"/>
<name>A0A2R6XSS4_MARPO</name>
<protein>
    <submittedName>
        <fullName evidence="2">Uncharacterized protein</fullName>
    </submittedName>
</protein>
<dbReference type="EMBL" id="KZ772675">
    <property type="protein sequence ID" value="PTQ49152.1"/>
    <property type="molecule type" value="Genomic_DNA"/>
</dbReference>
<proteinExistence type="predicted"/>
<organism evidence="2 3">
    <name type="scientific">Marchantia polymorpha</name>
    <name type="common">Common liverwort</name>
    <name type="synonym">Marchantia aquatica</name>
    <dbReference type="NCBI Taxonomy" id="3197"/>
    <lineage>
        <taxon>Eukaryota</taxon>
        <taxon>Viridiplantae</taxon>
        <taxon>Streptophyta</taxon>
        <taxon>Embryophyta</taxon>
        <taxon>Marchantiophyta</taxon>
        <taxon>Marchantiopsida</taxon>
        <taxon>Marchantiidae</taxon>
        <taxon>Marchantiales</taxon>
        <taxon>Marchantiaceae</taxon>
        <taxon>Marchantia</taxon>
    </lineage>
</organism>
<feature type="region of interest" description="Disordered" evidence="1">
    <location>
        <begin position="32"/>
        <end position="65"/>
    </location>
</feature>
<evidence type="ECO:0000256" key="1">
    <source>
        <dbReference type="SAM" id="MobiDB-lite"/>
    </source>
</evidence>
<gene>
    <name evidence="2" type="ORF">MARPO_0003s0055</name>
</gene>